<evidence type="ECO:0000313" key="2">
    <source>
        <dbReference type="EMBL" id="CAB1449371.1"/>
    </source>
</evidence>
<dbReference type="AlphaFoldDB" id="A0A9N7Z449"/>
<feature type="region of interest" description="Disordered" evidence="1">
    <location>
        <begin position="91"/>
        <end position="152"/>
    </location>
</feature>
<accession>A0A9N7Z449</accession>
<reference evidence="2" key="1">
    <citation type="submission" date="2020-03" db="EMBL/GenBank/DDBJ databases">
        <authorList>
            <person name="Weist P."/>
        </authorList>
    </citation>
    <scope>NUCLEOTIDE SEQUENCE</scope>
</reference>
<comment type="caution">
    <text evidence="2">The sequence shown here is derived from an EMBL/GenBank/DDBJ whole genome shotgun (WGS) entry which is preliminary data.</text>
</comment>
<feature type="compositionally biased region" description="Basic and acidic residues" evidence="1">
    <location>
        <begin position="116"/>
        <end position="137"/>
    </location>
</feature>
<organism evidence="2 3">
    <name type="scientific">Pleuronectes platessa</name>
    <name type="common">European plaice</name>
    <dbReference type="NCBI Taxonomy" id="8262"/>
    <lineage>
        <taxon>Eukaryota</taxon>
        <taxon>Metazoa</taxon>
        <taxon>Chordata</taxon>
        <taxon>Craniata</taxon>
        <taxon>Vertebrata</taxon>
        <taxon>Euteleostomi</taxon>
        <taxon>Actinopterygii</taxon>
        <taxon>Neopterygii</taxon>
        <taxon>Teleostei</taxon>
        <taxon>Neoteleostei</taxon>
        <taxon>Acanthomorphata</taxon>
        <taxon>Carangaria</taxon>
        <taxon>Pleuronectiformes</taxon>
        <taxon>Pleuronectoidei</taxon>
        <taxon>Pleuronectidae</taxon>
        <taxon>Pleuronectes</taxon>
    </lineage>
</organism>
<proteinExistence type="predicted"/>
<dbReference type="Proteomes" id="UP001153269">
    <property type="component" value="Unassembled WGS sequence"/>
</dbReference>
<gene>
    <name evidence="2" type="ORF">PLEPLA_LOCUS37052</name>
</gene>
<protein>
    <submittedName>
        <fullName evidence="2">Uncharacterized protein</fullName>
    </submittedName>
</protein>
<name>A0A9N7Z449_PLEPL</name>
<keyword evidence="3" id="KW-1185">Reference proteome</keyword>
<sequence>MMSHLLLQRGDGLTDHVVTDDDLSDDYLLINSVQSLFSALKTGCNQHLQRLSPGSKSGTRHPDAVQKTVAFETQLEQKDSCLCVREKNLQHWRSSDTSKQLDASAHKEREEEEGMVEDRDRDRGPQREKKRGNRDEGPAEEEEADIGTAFKMKGHSQEENLWILLWFLS</sequence>
<evidence type="ECO:0000313" key="3">
    <source>
        <dbReference type="Proteomes" id="UP001153269"/>
    </source>
</evidence>
<evidence type="ECO:0000256" key="1">
    <source>
        <dbReference type="SAM" id="MobiDB-lite"/>
    </source>
</evidence>
<dbReference type="EMBL" id="CADEAL010004013">
    <property type="protein sequence ID" value="CAB1449371.1"/>
    <property type="molecule type" value="Genomic_DNA"/>
</dbReference>